<protein>
    <submittedName>
        <fullName evidence="7">O-acetylhomoserine (Thiol)-lyase</fullName>
        <ecNumber evidence="7">2.5.1.49</ecNumber>
    </submittedName>
</protein>
<dbReference type="EMBL" id="CAUM01000175">
    <property type="protein sequence ID" value="CCV09417.1"/>
    <property type="molecule type" value="Genomic_DNA"/>
</dbReference>
<evidence type="ECO:0000256" key="2">
    <source>
        <dbReference type="ARBA" id="ARBA00009077"/>
    </source>
</evidence>
<dbReference type="GO" id="GO:0003961">
    <property type="term" value="F:O-acetylhomoserine aminocarboxypropyltransferase activity"/>
    <property type="evidence" value="ECO:0007669"/>
    <property type="project" value="UniProtKB-EC"/>
</dbReference>
<keyword evidence="3 7" id="KW-0808">Transferase</keyword>
<keyword evidence="4 5" id="KW-0663">Pyridoxal phosphate</keyword>
<gene>
    <name evidence="7" type="ORF">MESS2_p120003</name>
</gene>
<dbReference type="GO" id="GO:0030170">
    <property type="term" value="F:pyridoxal phosphate binding"/>
    <property type="evidence" value="ECO:0007669"/>
    <property type="project" value="InterPro"/>
</dbReference>
<comment type="cofactor">
    <cofactor evidence="1 6">
        <name>pyridoxal 5'-phosphate</name>
        <dbReference type="ChEBI" id="CHEBI:597326"/>
    </cofactor>
</comment>
<dbReference type="eggNOG" id="COG2873">
    <property type="taxonomic scope" value="Bacteria"/>
</dbReference>
<dbReference type="CDD" id="cd00614">
    <property type="entry name" value="CGS_like"/>
    <property type="match status" value="1"/>
</dbReference>
<dbReference type="GO" id="GO:0006535">
    <property type="term" value="P:cysteine biosynthetic process from serine"/>
    <property type="evidence" value="ECO:0007669"/>
    <property type="project" value="TreeGrafter"/>
</dbReference>
<dbReference type="PANTHER" id="PTHR43797">
    <property type="entry name" value="HOMOCYSTEINE/CYSTEINE SYNTHASE"/>
    <property type="match status" value="1"/>
</dbReference>
<dbReference type="GO" id="GO:0016829">
    <property type="term" value="F:lyase activity"/>
    <property type="evidence" value="ECO:0007669"/>
    <property type="project" value="UniProtKB-KW"/>
</dbReference>
<dbReference type="Pfam" id="PF01053">
    <property type="entry name" value="Cys_Met_Meta_PP"/>
    <property type="match status" value="1"/>
</dbReference>
<evidence type="ECO:0000256" key="6">
    <source>
        <dbReference type="RuleBase" id="RU362118"/>
    </source>
</evidence>
<dbReference type="NCBIfam" id="TIGR01326">
    <property type="entry name" value="OAH_OAS_sulfhy"/>
    <property type="match status" value="1"/>
</dbReference>
<dbReference type="EC" id="2.5.1.49" evidence="7"/>
<evidence type="ECO:0000256" key="4">
    <source>
        <dbReference type="ARBA" id="ARBA00022898"/>
    </source>
</evidence>
<dbReference type="AlphaFoldDB" id="M5EZ19"/>
<keyword evidence="7" id="KW-0456">Lyase</keyword>
<evidence type="ECO:0000313" key="7">
    <source>
        <dbReference type="EMBL" id="CCV09417.1"/>
    </source>
</evidence>
<dbReference type="InterPro" id="IPR000277">
    <property type="entry name" value="Cys/Met-Metab_PyrdxlP-dep_enz"/>
</dbReference>
<dbReference type="PIRSF" id="PIRSF001434">
    <property type="entry name" value="CGS"/>
    <property type="match status" value="1"/>
</dbReference>
<evidence type="ECO:0000256" key="1">
    <source>
        <dbReference type="ARBA" id="ARBA00001933"/>
    </source>
</evidence>
<proteinExistence type="inferred from homology"/>
<organism evidence="7 8">
    <name type="scientific">Mesorhizobium metallidurans STM 2683</name>
    <dbReference type="NCBI Taxonomy" id="1297569"/>
    <lineage>
        <taxon>Bacteria</taxon>
        <taxon>Pseudomonadati</taxon>
        <taxon>Pseudomonadota</taxon>
        <taxon>Alphaproteobacteria</taxon>
        <taxon>Hyphomicrobiales</taxon>
        <taxon>Phyllobacteriaceae</taxon>
        <taxon>Mesorhizobium</taxon>
    </lineage>
</organism>
<comment type="similarity">
    <text evidence="2 6">Belongs to the trans-sulfuration enzymes family.</text>
</comment>
<dbReference type="STRING" id="1297569.MESS2_p120003"/>
<dbReference type="GO" id="GO:0005737">
    <property type="term" value="C:cytoplasm"/>
    <property type="evidence" value="ECO:0007669"/>
    <property type="project" value="TreeGrafter"/>
</dbReference>
<reference evidence="7 8" key="1">
    <citation type="submission" date="2013-02" db="EMBL/GenBank/DDBJ databases">
        <authorList>
            <person name="Genoscope - CEA"/>
        </authorList>
    </citation>
    <scope>NUCLEOTIDE SEQUENCE [LARGE SCALE GENOMIC DNA]</scope>
    <source>
        <strain evidence="7 8">STM 2683</strain>
    </source>
</reference>
<dbReference type="GO" id="GO:0019346">
    <property type="term" value="P:transsulfuration"/>
    <property type="evidence" value="ECO:0007669"/>
    <property type="project" value="InterPro"/>
</dbReference>
<accession>M5EZ19</accession>
<dbReference type="InterPro" id="IPR006235">
    <property type="entry name" value="OAc-hSer/O-AcSer_sulfhydrylase"/>
</dbReference>
<dbReference type="Gene3D" id="3.90.1150.10">
    <property type="entry name" value="Aspartate Aminotransferase, domain 1"/>
    <property type="match status" value="1"/>
</dbReference>
<dbReference type="GO" id="GO:0071269">
    <property type="term" value="P:L-homocysteine biosynthetic process"/>
    <property type="evidence" value="ECO:0007669"/>
    <property type="project" value="TreeGrafter"/>
</dbReference>
<dbReference type="OrthoDB" id="9805807at2"/>
<keyword evidence="8" id="KW-1185">Reference proteome</keyword>
<dbReference type="GO" id="GO:0004124">
    <property type="term" value="F:cysteine synthase activity"/>
    <property type="evidence" value="ECO:0007669"/>
    <property type="project" value="TreeGrafter"/>
</dbReference>
<comment type="caution">
    <text evidence="7">The sequence shown here is derived from an EMBL/GenBank/DDBJ whole genome shotgun (WGS) entry which is preliminary data.</text>
</comment>
<evidence type="ECO:0000313" key="8">
    <source>
        <dbReference type="Proteomes" id="UP000012062"/>
    </source>
</evidence>
<sequence length="452" mass="48885">MHKIVEASEILHDEQTVPEGCFDTKALHVGHRFDETTLSTAVPIYLTNAYSFRSVEHASDVFDLRDHGRTYSRLMNPTTDVFEQRVAALEGAVAAIATSSGQAAIMLALLNVTQAGDNIVSSNQLYGGTINLLSHTFGRLGIETRFVDPHNPENFVNASDDRTRAWFGEGLPNPKLTPLPISKIGRLAEEKGIVFVVDNTVTPLICRPLDLGAHVVVHSTSKYICGHGTHIGGVIVDSGRFDWIVNADRYPLMLQPDKSHGNIEWLDAAAKLGGQYGASPYLLKMRNTLMRDFGPSPSPFASFMFIQGIETLALRMPRHCNNAETVARFLISHPAVLSVTYPSLGNASERELAKENLGEFGGPMVSFEIAGGLEAGRIFIEALQLAYHVSNIGDARTLATHPASTTHASVAKEARLAAGVTDGAIRLSVGIEGVQDIIADLTQALDKATLRP</sequence>
<dbReference type="FunFam" id="3.40.640.10:FF:000035">
    <property type="entry name" value="O-succinylhomoserine sulfhydrylase"/>
    <property type="match status" value="1"/>
</dbReference>
<feature type="modified residue" description="N6-(pyridoxal phosphate)lysine" evidence="5">
    <location>
        <position position="222"/>
    </location>
</feature>
<dbReference type="Gene3D" id="3.40.640.10">
    <property type="entry name" value="Type I PLP-dependent aspartate aminotransferase-like (Major domain)"/>
    <property type="match status" value="1"/>
</dbReference>
<name>M5EZ19_9HYPH</name>
<evidence type="ECO:0000256" key="3">
    <source>
        <dbReference type="ARBA" id="ARBA00022679"/>
    </source>
</evidence>
<evidence type="ECO:0000256" key="5">
    <source>
        <dbReference type="PIRSR" id="PIRSR001434-2"/>
    </source>
</evidence>
<dbReference type="SUPFAM" id="SSF53383">
    <property type="entry name" value="PLP-dependent transferases"/>
    <property type="match status" value="1"/>
</dbReference>
<dbReference type="InterPro" id="IPR015421">
    <property type="entry name" value="PyrdxlP-dep_Trfase_major"/>
</dbReference>
<dbReference type="InterPro" id="IPR015422">
    <property type="entry name" value="PyrdxlP-dep_Trfase_small"/>
</dbReference>
<dbReference type="PANTHER" id="PTHR43797:SF2">
    <property type="entry name" value="HOMOCYSTEINE_CYSTEINE SYNTHASE"/>
    <property type="match status" value="1"/>
</dbReference>
<dbReference type="RefSeq" id="WP_008878269.1">
    <property type="nucleotide sequence ID" value="NZ_CAUM01000175.1"/>
</dbReference>
<dbReference type="Proteomes" id="UP000012062">
    <property type="component" value="Unassembled WGS sequence"/>
</dbReference>
<dbReference type="InterPro" id="IPR015424">
    <property type="entry name" value="PyrdxlP-dep_Trfase"/>
</dbReference>